<feature type="transmembrane region" description="Helical" evidence="1">
    <location>
        <begin position="258"/>
        <end position="285"/>
    </location>
</feature>
<keyword evidence="1" id="KW-0472">Membrane</keyword>
<accession>A0A426DHY4</accession>
<protein>
    <recommendedName>
        <fullName evidence="4">DUF2975 domain-containing protein</fullName>
    </recommendedName>
</protein>
<feature type="transmembrane region" description="Helical" evidence="1">
    <location>
        <begin position="291"/>
        <end position="311"/>
    </location>
</feature>
<dbReference type="Proteomes" id="UP000274920">
    <property type="component" value="Unassembled WGS sequence"/>
</dbReference>
<dbReference type="EMBL" id="RHJS01000002">
    <property type="protein sequence ID" value="RRK32419.1"/>
    <property type="molecule type" value="Genomic_DNA"/>
</dbReference>
<sequence length="325" mass="35081">MKRRGMTLILAVEAAACVVFCFLRTSFFGGFTSLAAFPFEQAGYVLRQMSLSGTAGNAAAIVLYLTLGLLPCLAWLLLKKQGRLLAVDHLLPALSVLLLAVIYYMVNPGLIVSAVPGTGKWLLGCTFYSALSGYLVIRVLAVCRRARPETLESVLQGLLGFLKMVFVYLIFGQNLDRLLNSLRDMGNVSGGLYADGAAQGAQSVGLTCLFFGLGYLVDVLPYVFDLGIVFWAGRLLAALKADRWGDAAAELADRLAGFCAKALGITAGADVMFNVLQVLFGAGLYRMDLVIHVPVLSILFVLAALLSARYIREAQKLKKEHDLII</sequence>
<keyword evidence="1" id="KW-0812">Transmembrane</keyword>
<keyword evidence="3" id="KW-1185">Reference proteome</keyword>
<organism evidence="2 3">
    <name type="scientific">Schaedlerella arabinosiphila</name>
    <dbReference type="NCBI Taxonomy" id="2044587"/>
    <lineage>
        <taxon>Bacteria</taxon>
        <taxon>Bacillati</taxon>
        <taxon>Bacillota</taxon>
        <taxon>Clostridia</taxon>
        <taxon>Lachnospirales</taxon>
        <taxon>Lachnospiraceae</taxon>
        <taxon>Schaedlerella</taxon>
    </lineage>
</organism>
<comment type="caution">
    <text evidence="2">The sequence shown here is derived from an EMBL/GenBank/DDBJ whole genome shotgun (WGS) entry which is preliminary data.</text>
</comment>
<dbReference type="RefSeq" id="WP_125127886.1">
    <property type="nucleotide sequence ID" value="NZ_RHJS01000002.1"/>
</dbReference>
<keyword evidence="1" id="KW-1133">Transmembrane helix</keyword>
<dbReference type="AlphaFoldDB" id="A0A426DHY4"/>
<evidence type="ECO:0000256" key="1">
    <source>
        <dbReference type="SAM" id="Phobius"/>
    </source>
</evidence>
<name>A0A426DHY4_9FIRM</name>
<reference evidence="2" key="1">
    <citation type="submission" date="2018-10" db="EMBL/GenBank/DDBJ databases">
        <title>Schaedlerella arabinophila gen. nov. sp. nov., isolated from the mouse intestinal tract and comparative analysis with the genome of the closely related altered Schaedler flora strain ASF502.</title>
        <authorList>
            <person name="Miyake S."/>
            <person name="Soh M."/>
            <person name="Seedorf H."/>
        </authorList>
    </citation>
    <scope>NUCLEOTIDE SEQUENCE [LARGE SCALE GENOMIC DNA]</scope>
    <source>
        <strain evidence="2">DSM 106076</strain>
    </source>
</reference>
<feature type="transmembrane region" description="Helical" evidence="1">
    <location>
        <begin position="59"/>
        <end position="78"/>
    </location>
</feature>
<feature type="transmembrane region" description="Helical" evidence="1">
    <location>
        <begin position="90"/>
        <end position="115"/>
    </location>
</feature>
<feature type="transmembrane region" description="Helical" evidence="1">
    <location>
        <begin position="219"/>
        <end position="237"/>
    </location>
</feature>
<feature type="transmembrane region" description="Helical" evidence="1">
    <location>
        <begin position="153"/>
        <end position="171"/>
    </location>
</feature>
<feature type="transmembrane region" description="Helical" evidence="1">
    <location>
        <begin position="121"/>
        <end position="141"/>
    </location>
</feature>
<evidence type="ECO:0000313" key="3">
    <source>
        <dbReference type="Proteomes" id="UP000274920"/>
    </source>
</evidence>
<evidence type="ECO:0000313" key="2">
    <source>
        <dbReference type="EMBL" id="RRK32419.1"/>
    </source>
</evidence>
<proteinExistence type="predicted"/>
<evidence type="ECO:0008006" key="4">
    <source>
        <dbReference type="Google" id="ProtNLM"/>
    </source>
</evidence>
<gene>
    <name evidence="2" type="ORF">EBB54_14410</name>
</gene>